<keyword evidence="6 8" id="KW-0472">Membrane</keyword>
<evidence type="ECO:0000256" key="7">
    <source>
        <dbReference type="ARBA" id="ARBA00023303"/>
    </source>
</evidence>
<dbReference type="PRINTS" id="PR00169">
    <property type="entry name" value="KCHANNEL"/>
</dbReference>
<sequence length="140" mass="16069">MKKVKLLWQVLRYTGTDKIVSGFIIFYFIATFLILITEPTITNYGDAMWFTFVTFTTIGYGEIVVNNLVARIITAFLALYGIIVVALIPGVLVSYFTEIKSVKQNDTVMQFLNKLERLPELTKEELEAISKNVKKQKYKL</sequence>
<evidence type="ECO:0000256" key="2">
    <source>
        <dbReference type="ARBA" id="ARBA00022448"/>
    </source>
</evidence>
<keyword evidence="7 10" id="KW-0407">Ion channel</keyword>
<comment type="subcellular location">
    <subcellularLocation>
        <location evidence="1">Membrane</location>
        <topology evidence="1">Multi-pass membrane protein</topology>
    </subcellularLocation>
</comment>
<evidence type="ECO:0000256" key="4">
    <source>
        <dbReference type="ARBA" id="ARBA00022989"/>
    </source>
</evidence>
<evidence type="ECO:0000256" key="5">
    <source>
        <dbReference type="ARBA" id="ARBA00023065"/>
    </source>
</evidence>
<dbReference type="Proteomes" id="UP000243297">
    <property type="component" value="Unassembled WGS sequence"/>
</dbReference>
<dbReference type="EMBL" id="FUWY01000002">
    <property type="protein sequence ID" value="SJZ52472.1"/>
    <property type="molecule type" value="Genomic_DNA"/>
</dbReference>
<evidence type="ECO:0000256" key="1">
    <source>
        <dbReference type="ARBA" id="ARBA00004141"/>
    </source>
</evidence>
<keyword evidence="5" id="KW-0406">Ion transport</keyword>
<feature type="transmembrane region" description="Helical" evidence="8">
    <location>
        <begin position="47"/>
        <end position="65"/>
    </location>
</feature>
<dbReference type="GO" id="GO:0001508">
    <property type="term" value="P:action potential"/>
    <property type="evidence" value="ECO:0007669"/>
    <property type="project" value="TreeGrafter"/>
</dbReference>
<keyword evidence="2" id="KW-0813">Transport</keyword>
<dbReference type="STRING" id="118967.SAMN02745191_0830"/>
<evidence type="ECO:0000256" key="8">
    <source>
        <dbReference type="SAM" id="Phobius"/>
    </source>
</evidence>
<dbReference type="Gene3D" id="1.10.287.70">
    <property type="match status" value="1"/>
</dbReference>
<keyword evidence="3 8" id="KW-0812">Transmembrane</keyword>
<dbReference type="GO" id="GO:0008076">
    <property type="term" value="C:voltage-gated potassium channel complex"/>
    <property type="evidence" value="ECO:0007669"/>
    <property type="project" value="InterPro"/>
</dbReference>
<dbReference type="InterPro" id="IPR028325">
    <property type="entry name" value="VG_K_chnl"/>
</dbReference>
<feature type="domain" description="Potassium channel" evidence="9">
    <location>
        <begin position="24"/>
        <end position="97"/>
    </location>
</feature>
<dbReference type="PANTHER" id="PTHR11537:SF254">
    <property type="entry name" value="POTASSIUM VOLTAGE-GATED CHANNEL PROTEIN SHAB"/>
    <property type="match status" value="1"/>
</dbReference>
<dbReference type="AlphaFoldDB" id="A0A1T4LCE9"/>
<reference evidence="11" key="1">
    <citation type="submission" date="2017-02" db="EMBL/GenBank/DDBJ databases">
        <authorList>
            <person name="Varghese N."/>
            <person name="Submissions S."/>
        </authorList>
    </citation>
    <scope>NUCLEOTIDE SEQUENCE [LARGE SCALE GENOMIC DNA]</scope>
    <source>
        <strain evidence="11">ATCC 25662</strain>
    </source>
</reference>
<gene>
    <name evidence="10" type="ORF">SAMN02745191_0830</name>
</gene>
<keyword evidence="11" id="KW-1185">Reference proteome</keyword>
<dbReference type="GO" id="GO:0005249">
    <property type="term" value="F:voltage-gated potassium channel activity"/>
    <property type="evidence" value="ECO:0007669"/>
    <property type="project" value="InterPro"/>
</dbReference>
<evidence type="ECO:0000256" key="3">
    <source>
        <dbReference type="ARBA" id="ARBA00022692"/>
    </source>
</evidence>
<dbReference type="OrthoDB" id="9799090at2"/>
<feature type="transmembrane region" description="Helical" evidence="8">
    <location>
        <begin position="72"/>
        <end position="96"/>
    </location>
</feature>
<evidence type="ECO:0000259" key="9">
    <source>
        <dbReference type="Pfam" id="PF07885"/>
    </source>
</evidence>
<proteinExistence type="predicted"/>
<evidence type="ECO:0000313" key="10">
    <source>
        <dbReference type="EMBL" id="SJZ52472.1"/>
    </source>
</evidence>
<evidence type="ECO:0000313" key="11">
    <source>
        <dbReference type="Proteomes" id="UP000243297"/>
    </source>
</evidence>
<keyword evidence="4 8" id="KW-1133">Transmembrane helix</keyword>
<protein>
    <submittedName>
        <fullName evidence="10">Voltage-gated potassium channel</fullName>
    </submittedName>
</protein>
<dbReference type="PANTHER" id="PTHR11537">
    <property type="entry name" value="VOLTAGE-GATED POTASSIUM CHANNEL"/>
    <property type="match status" value="1"/>
</dbReference>
<evidence type="ECO:0000256" key="6">
    <source>
        <dbReference type="ARBA" id="ARBA00023136"/>
    </source>
</evidence>
<dbReference type="Pfam" id="PF07885">
    <property type="entry name" value="Ion_trans_2"/>
    <property type="match status" value="1"/>
</dbReference>
<dbReference type="InterPro" id="IPR013099">
    <property type="entry name" value="K_chnl_dom"/>
</dbReference>
<organism evidence="10 11">
    <name type="scientific">Anaerorhabdus furcosa</name>
    <dbReference type="NCBI Taxonomy" id="118967"/>
    <lineage>
        <taxon>Bacteria</taxon>
        <taxon>Bacillati</taxon>
        <taxon>Bacillota</taxon>
        <taxon>Erysipelotrichia</taxon>
        <taxon>Erysipelotrichales</taxon>
        <taxon>Erysipelotrichaceae</taxon>
        <taxon>Anaerorhabdus</taxon>
    </lineage>
</organism>
<accession>A0A1T4LCE9</accession>
<dbReference type="RefSeq" id="WP_159443714.1">
    <property type="nucleotide sequence ID" value="NZ_FUWY01000002.1"/>
</dbReference>
<dbReference type="SUPFAM" id="SSF81324">
    <property type="entry name" value="Voltage-gated potassium channels"/>
    <property type="match status" value="1"/>
</dbReference>
<feature type="transmembrane region" description="Helical" evidence="8">
    <location>
        <begin position="20"/>
        <end position="41"/>
    </location>
</feature>
<name>A0A1T4LCE9_9FIRM</name>